<protein>
    <recommendedName>
        <fullName evidence="4">DUF4271 domain-containing protein</fullName>
    </recommendedName>
</protein>
<feature type="transmembrane region" description="Helical" evidence="1">
    <location>
        <begin position="214"/>
        <end position="243"/>
    </location>
</feature>
<evidence type="ECO:0000313" key="2">
    <source>
        <dbReference type="EMBL" id="KDR51126.1"/>
    </source>
</evidence>
<proteinExistence type="predicted"/>
<evidence type="ECO:0000313" key="3">
    <source>
        <dbReference type="Proteomes" id="UP000027442"/>
    </source>
</evidence>
<organism evidence="2 3">
    <name type="scientific">Hoylesella loescheii DSM 19665 = JCM 12249 = ATCC 15930</name>
    <dbReference type="NCBI Taxonomy" id="1122985"/>
    <lineage>
        <taxon>Bacteria</taxon>
        <taxon>Pseudomonadati</taxon>
        <taxon>Bacteroidota</taxon>
        <taxon>Bacteroidia</taxon>
        <taxon>Bacteroidales</taxon>
        <taxon>Prevotellaceae</taxon>
        <taxon>Hoylesella</taxon>
    </lineage>
</organism>
<dbReference type="eggNOG" id="ENOG50321UV">
    <property type="taxonomic scope" value="Bacteria"/>
</dbReference>
<accession>A0A069QMS3</accession>
<feature type="transmembrane region" description="Helical" evidence="1">
    <location>
        <begin position="284"/>
        <end position="304"/>
    </location>
</feature>
<keyword evidence="1" id="KW-0812">Transmembrane</keyword>
<evidence type="ECO:0000256" key="1">
    <source>
        <dbReference type="SAM" id="Phobius"/>
    </source>
</evidence>
<feature type="transmembrane region" description="Helical" evidence="1">
    <location>
        <begin position="131"/>
        <end position="148"/>
    </location>
</feature>
<keyword evidence="1" id="KW-0472">Membrane</keyword>
<sequence length="346" mass="39498">MLDPVKVHHYKTPADTTAAHTAFADSAKAAKPKVLTPKEVLSWLPYDATPEQQDSAIQAHFKPAPIKWSNRPDTLHLPGHTVGKDVRIVNLPLYYRESFFSKSHFYHPELPAGRPGVAGDPVPYTIASDNLLTSLLLACFILGCVAFAQSRDFIFRQVKHFFRVRNEGTSEIAETTGEIRFQLFLALQTSLLYAILFFLYLRHLRVETFIAEQFVVIGILTGLVAAYFLLKAFSHWFVGWVFFGKRKNKQWLKSFLFLLSSQGVFLLPLVMLQTYFELSVKSSVIYVISVLGASKILSFYKTYLIFFRKKSPFLQIFLYFCALEIVPLFALWGVLTIVANYLKINF</sequence>
<dbReference type="AlphaFoldDB" id="A0A069QMS3"/>
<keyword evidence="1" id="KW-1133">Transmembrane helix</keyword>
<reference evidence="2 3" key="1">
    <citation type="submission" date="2013-08" db="EMBL/GenBank/DDBJ databases">
        <authorList>
            <person name="Weinstock G."/>
            <person name="Sodergren E."/>
            <person name="Wylie T."/>
            <person name="Fulton L."/>
            <person name="Fulton R."/>
            <person name="Fronick C."/>
            <person name="O'Laughlin M."/>
            <person name="Godfrey J."/>
            <person name="Miner T."/>
            <person name="Herter B."/>
            <person name="Appelbaum E."/>
            <person name="Cordes M."/>
            <person name="Lek S."/>
            <person name="Wollam A."/>
            <person name="Pepin K.H."/>
            <person name="Palsikar V.B."/>
            <person name="Mitreva M."/>
            <person name="Wilson R.K."/>
        </authorList>
    </citation>
    <scope>NUCLEOTIDE SEQUENCE [LARGE SCALE GENOMIC DNA]</scope>
    <source>
        <strain evidence="2 3">ATCC 15930</strain>
    </source>
</reference>
<feature type="transmembrane region" description="Helical" evidence="1">
    <location>
        <begin position="183"/>
        <end position="202"/>
    </location>
</feature>
<dbReference type="HOGENOM" id="CLU_069603_0_0_10"/>
<name>A0A069QMS3_HOYLO</name>
<feature type="transmembrane region" description="Helical" evidence="1">
    <location>
        <begin position="316"/>
        <end position="342"/>
    </location>
</feature>
<evidence type="ECO:0008006" key="4">
    <source>
        <dbReference type="Google" id="ProtNLM"/>
    </source>
</evidence>
<dbReference type="Pfam" id="PF14093">
    <property type="entry name" value="DUF4271"/>
    <property type="match status" value="1"/>
</dbReference>
<dbReference type="PATRIC" id="fig|1122985.7.peg.2933"/>
<dbReference type="Proteomes" id="UP000027442">
    <property type="component" value="Unassembled WGS sequence"/>
</dbReference>
<comment type="caution">
    <text evidence="2">The sequence shown here is derived from an EMBL/GenBank/DDBJ whole genome shotgun (WGS) entry which is preliminary data.</text>
</comment>
<feature type="transmembrane region" description="Helical" evidence="1">
    <location>
        <begin position="255"/>
        <end position="272"/>
    </location>
</feature>
<dbReference type="EMBL" id="JNGW01000121">
    <property type="protein sequence ID" value="KDR51126.1"/>
    <property type="molecule type" value="Genomic_DNA"/>
</dbReference>
<dbReference type="RefSeq" id="WP_018967182.1">
    <property type="nucleotide sequence ID" value="NZ_KB899213.1"/>
</dbReference>
<gene>
    <name evidence="2" type="ORF">HMPREF1991_02838</name>
</gene>
<keyword evidence="3" id="KW-1185">Reference proteome</keyword>
<dbReference type="InterPro" id="IPR025367">
    <property type="entry name" value="DUF4271"/>
</dbReference>